<dbReference type="RefSeq" id="WP_012427190.1">
    <property type="nucleotide sequence ID" value="NC_010676.1"/>
</dbReference>
<comment type="similarity">
    <text evidence="1">Belongs to the LysR transcriptional regulatory family.</text>
</comment>
<dbReference type="InterPro" id="IPR005119">
    <property type="entry name" value="LysR_subst-bd"/>
</dbReference>
<dbReference type="InterPro" id="IPR036388">
    <property type="entry name" value="WH-like_DNA-bd_sf"/>
</dbReference>
<dbReference type="Gene3D" id="1.10.10.10">
    <property type="entry name" value="Winged helix-like DNA-binding domain superfamily/Winged helix DNA-binding domain"/>
    <property type="match status" value="1"/>
</dbReference>
<dbReference type="PRINTS" id="PR00039">
    <property type="entry name" value="HTHLYSR"/>
</dbReference>
<evidence type="ECO:0000313" key="7">
    <source>
        <dbReference type="Proteomes" id="UP000001739"/>
    </source>
</evidence>
<evidence type="ECO:0000256" key="4">
    <source>
        <dbReference type="ARBA" id="ARBA00023163"/>
    </source>
</evidence>
<dbReference type="Gene3D" id="3.40.190.290">
    <property type="match status" value="1"/>
</dbReference>
<dbReference type="GO" id="GO:0003677">
    <property type="term" value="F:DNA binding"/>
    <property type="evidence" value="ECO:0007669"/>
    <property type="project" value="UniProtKB-KW"/>
</dbReference>
<dbReference type="InterPro" id="IPR036390">
    <property type="entry name" value="WH_DNA-bd_sf"/>
</dbReference>
<feature type="domain" description="HTH lysR-type" evidence="5">
    <location>
        <begin position="1"/>
        <end position="59"/>
    </location>
</feature>
<organism evidence="6 7">
    <name type="scientific">Paraburkholderia phytofirmans (strain DSM 17436 / LMG 22146 / PsJN)</name>
    <name type="common">Burkholderia phytofirmans</name>
    <dbReference type="NCBI Taxonomy" id="398527"/>
    <lineage>
        <taxon>Bacteria</taxon>
        <taxon>Pseudomonadati</taxon>
        <taxon>Pseudomonadota</taxon>
        <taxon>Betaproteobacteria</taxon>
        <taxon>Burkholderiales</taxon>
        <taxon>Burkholderiaceae</taxon>
        <taxon>Paraburkholderia</taxon>
    </lineage>
</organism>
<proteinExistence type="inferred from homology"/>
<evidence type="ECO:0000313" key="6">
    <source>
        <dbReference type="EMBL" id="ACD19682.1"/>
    </source>
</evidence>
<dbReference type="STRING" id="398527.Bphyt_5323"/>
<dbReference type="Proteomes" id="UP000001739">
    <property type="component" value="Chromosome 2"/>
</dbReference>
<dbReference type="eggNOG" id="COG0583">
    <property type="taxonomic scope" value="Bacteria"/>
</dbReference>
<protein>
    <submittedName>
        <fullName evidence="6">Transcriptional regulator, LysR family</fullName>
    </submittedName>
</protein>
<dbReference type="KEGG" id="bpy:Bphyt_5323"/>
<evidence type="ECO:0000256" key="1">
    <source>
        <dbReference type="ARBA" id="ARBA00009437"/>
    </source>
</evidence>
<dbReference type="SUPFAM" id="SSF46785">
    <property type="entry name" value="Winged helix' DNA-binding domain"/>
    <property type="match status" value="1"/>
</dbReference>
<dbReference type="PANTHER" id="PTHR30537">
    <property type="entry name" value="HTH-TYPE TRANSCRIPTIONAL REGULATOR"/>
    <property type="match status" value="1"/>
</dbReference>
<dbReference type="AlphaFoldDB" id="B2TBN0"/>
<dbReference type="EMBL" id="CP001053">
    <property type="protein sequence ID" value="ACD19682.1"/>
    <property type="molecule type" value="Genomic_DNA"/>
</dbReference>
<gene>
    <name evidence="6" type="ordered locus">Bphyt_5323</name>
</gene>
<dbReference type="PANTHER" id="PTHR30537:SF5">
    <property type="entry name" value="HTH-TYPE TRANSCRIPTIONAL ACTIVATOR TTDR-RELATED"/>
    <property type="match status" value="1"/>
</dbReference>
<dbReference type="Pfam" id="PF03466">
    <property type="entry name" value="LysR_substrate"/>
    <property type="match status" value="1"/>
</dbReference>
<dbReference type="GO" id="GO:0003700">
    <property type="term" value="F:DNA-binding transcription factor activity"/>
    <property type="evidence" value="ECO:0007669"/>
    <property type="project" value="InterPro"/>
</dbReference>
<evidence type="ECO:0000259" key="5">
    <source>
        <dbReference type="PROSITE" id="PS50931"/>
    </source>
</evidence>
<dbReference type="InterPro" id="IPR000847">
    <property type="entry name" value="LysR_HTH_N"/>
</dbReference>
<name>B2TBN0_PARPJ</name>
<evidence type="ECO:0000256" key="3">
    <source>
        <dbReference type="ARBA" id="ARBA00023125"/>
    </source>
</evidence>
<dbReference type="InterPro" id="IPR058163">
    <property type="entry name" value="LysR-type_TF_proteobact-type"/>
</dbReference>
<sequence>MDRLAAIEIFIRVVDTGSFSAAARHFDVGQPAVSKAIAQLEEWLGVKLLLRTTRTLTPTEAGTSFYQRAKRAVEETDEAVMAARGSAAGLSGKLRVSAAVCFARLHIVPRLPAFLDDHPHLELELVLDDRNIDLVEEGIDVALRMGELTDSNMTARRIAEARRRVIATPAYFNRHGIPAAPADLLAHKCLIYTRDGGGEDWKFRKETAEVSVRMQGRLRITATEGLRAAVFADMGVAVASEWAFTPELKSGAVVSVMDDWMLPTISLSAVYPTGRLASTKARQFTAFVENCLADEATPASRAANQALESARPV</sequence>
<dbReference type="HOGENOM" id="CLU_039613_16_2_4"/>
<accession>B2TBN0</accession>
<keyword evidence="2" id="KW-0805">Transcription regulation</keyword>
<dbReference type="CDD" id="cd08422">
    <property type="entry name" value="PBP2_CrgA_like"/>
    <property type="match status" value="1"/>
</dbReference>
<dbReference type="OrthoDB" id="9786526at2"/>
<dbReference type="PROSITE" id="PS50931">
    <property type="entry name" value="HTH_LYSR"/>
    <property type="match status" value="1"/>
</dbReference>
<dbReference type="SUPFAM" id="SSF53850">
    <property type="entry name" value="Periplasmic binding protein-like II"/>
    <property type="match status" value="1"/>
</dbReference>
<evidence type="ECO:0000256" key="2">
    <source>
        <dbReference type="ARBA" id="ARBA00023015"/>
    </source>
</evidence>
<dbReference type="FunFam" id="1.10.10.10:FF:000001">
    <property type="entry name" value="LysR family transcriptional regulator"/>
    <property type="match status" value="1"/>
</dbReference>
<dbReference type="Pfam" id="PF00126">
    <property type="entry name" value="HTH_1"/>
    <property type="match status" value="1"/>
</dbReference>
<keyword evidence="3" id="KW-0238">DNA-binding</keyword>
<reference evidence="6 7" key="1">
    <citation type="journal article" date="2011" name="J. Bacteriol.">
        <title>Complete genome sequence of the plant growth-promoting endophyte Burkholderia phytofirmans strain PsJN.</title>
        <authorList>
            <person name="Weilharter A."/>
            <person name="Mitter B."/>
            <person name="Shin M.V."/>
            <person name="Chain P.S."/>
            <person name="Nowak J."/>
            <person name="Sessitsch A."/>
        </authorList>
    </citation>
    <scope>NUCLEOTIDE SEQUENCE [LARGE SCALE GENOMIC DNA]</scope>
    <source>
        <strain evidence="7">DSM 17436 / LMG 22146 / PsJN</strain>
    </source>
</reference>
<keyword evidence="4" id="KW-0804">Transcription</keyword>